<proteinExistence type="predicted"/>
<keyword evidence="1" id="KW-0732">Signal</keyword>
<accession>A0A9W6JUH8</accession>
<evidence type="ECO:0000313" key="3">
    <source>
        <dbReference type="Proteomes" id="UP001143330"/>
    </source>
</evidence>
<keyword evidence="3" id="KW-1185">Reference proteome</keyword>
<reference evidence="2" key="1">
    <citation type="journal article" date="2014" name="Int. J. Syst. Evol. Microbiol.">
        <title>Complete genome sequence of Corynebacterium casei LMG S-19264T (=DSM 44701T), isolated from a smear-ripened cheese.</title>
        <authorList>
            <consortium name="US DOE Joint Genome Institute (JGI-PGF)"/>
            <person name="Walter F."/>
            <person name="Albersmeier A."/>
            <person name="Kalinowski J."/>
            <person name="Ruckert C."/>
        </authorList>
    </citation>
    <scope>NUCLEOTIDE SEQUENCE</scope>
    <source>
        <strain evidence="2">VKM B-2789</strain>
    </source>
</reference>
<dbReference type="Proteomes" id="UP001143330">
    <property type="component" value="Unassembled WGS sequence"/>
</dbReference>
<evidence type="ECO:0000256" key="1">
    <source>
        <dbReference type="SAM" id="SignalP"/>
    </source>
</evidence>
<gene>
    <name evidence="2" type="ORF">GCM10017653_15960</name>
</gene>
<dbReference type="AlphaFoldDB" id="A0A9W6JUH8"/>
<feature type="chain" id="PRO_5040728240" evidence="1">
    <location>
        <begin position="42"/>
        <end position="331"/>
    </location>
</feature>
<feature type="signal peptide" evidence="1">
    <location>
        <begin position="1"/>
        <end position="41"/>
    </location>
</feature>
<reference evidence="2" key="2">
    <citation type="submission" date="2023-01" db="EMBL/GenBank/DDBJ databases">
        <authorList>
            <person name="Sun Q."/>
            <person name="Evtushenko L."/>
        </authorList>
    </citation>
    <scope>NUCLEOTIDE SEQUENCE</scope>
    <source>
        <strain evidence="2">VKM B-2789</strain>
    </source>
</reference>
<evidence type="ECO:0000313" key="2">
    <source>
        <dbReference type="EMBL" id="GLK83527.1"/>
    </source>
</evidence>
<name>A0A9W6JUH8_9HYPH</name>
<dbReference type="EMBL" id="BSFM01000007">
    <property type="protein sequence ID" value="GLK83527.1"/>
    <property type="molecule type" value="Genomic_DNA"/>
</dbReference>
<comment type="caution">
    <text evidence="2">The sequence shown here is derived from an EMBL/GenBank/DDBJ whole genome shotgun (WGS) entry which is preliminary data.</text>
</comment>
<sequence length="331" mass="35483">MRRYEQKQLNRFPMEGHAMRRLVRAAVLIAALAGSSLAVHAEPVFPNGGSVGMEVPGDMVPIPGAAGFEDRVAKAAILFVEVPHADFDTIVKSFEPDALQNKGVTIENRKQVTLADGGRGLILSGYQSVGAVAIKKWIMLAGGKSQTAVITVQFPEAASERYPDAAVEAALSSVVFRAPPSQEELLARLPFTFQSLEGFKVLRVLGNSAVLMTKGEVAAPQEGQPIFIAGVVPGEVGENERESLAKRAVASVPGVRDLRVERGGPLRIGGQPGIEIVANAVDLQTGKPVKVAQWLRFGRANYIRMVGVLPADDFARDFDSLRALRDGLELR</sequence>
<organism evidence="2 3">
    <name type="scientific">Ancylobacter defluvii</name>
    <dbReference type="NCBI Taxonomy" id="1282440"/>
    <lineage>
        <taxon>Bacteria</taxon>
        <taxon>Pseudomonadati</taxon>
        <taxon>Pseudomonadota</taxon>
        <taxon>Alphaproteobacteria</taxon>
        <taxon>Hyphomicrobiales</taxon>
        <taxon>Xanthobacteraceae</taxon>
        <taxon>Ancylobacter</taxon>
    </lineage>
</organism>
<protein>
    <submittedName>
        <fullName evidence="2">Uncharacterized protein</fullName>
    </submittedName>
</protein>